<feature type="region of interest" description="Disordered" evidence="1">
    <location>
        <begin position="1"/>
        <end position="155"/>
    </location>
</feature>
<evidence type="ECO:0000313" key="2">
    <source>
        <dbReference type="EMBL" id="KAK7555919.1"/>
    </source>
</evidence>
<feature type="compositionally biased region" description="Basic residues" evidence="1">
    <location>
        <begin position="437"/>
        <end position="447"/>
    </location>
</feature>
<organism evidence="2 3">
    <name type="scientific">Phyllosticta citricarpa</name>
    <dbReference type="NCBI Taxonomy" id="55181"/>
    <lineage>
        <taxon>Eukaryota</taxon>
        <taxon>Fungi</taxon>
        <taxon>Dikarya</taxon>
        <taxon>Ascomycota</taxon>
        <taxon>Pezizomycotina</taxon>
        <taxon>Dothideomycetes</taxon>
        <taxon>Dothideomycetes incertae sedis</taxon>
        <taxon>Botryosphaeriales</taxon>
        <taxon>Phyllostictaceae</taxon>
        <taxon>Phyllosticta</taxon>
    </lineage>
</organism>
<accession>A0ABR1MTH6</accession>
<reference evidence="2 3" key="1">
    <citation type="submission" date="2024-04" db="EMBL/GenBank/DDBJ databases">
        <title>Phyllosticta paracitricarpa is synonymous to the EU quarantine fungus P. citricarpa based on phylogenomic analyses.</title>
        <authorList>
            <consortium name="Lawrence Berkeley National Laboratory"/>
            <person name="Van Ingen-Buijs V.A."/>
            <person name="Van Westerhoven A.C."/>
            <person name="Haridas S."/>
            <person name="Skiadas P."/>
            <person name="Martin F."/>
            <person name="Groenewald J.Z."/>
            <person name="Crous P.W."/>
            <person name="Seidl M.F."/>
        </authorList>
    </citation>
    <scope>NUCLEOTIDE SEQUENCE [LARGE SCALE GENOMIC DNA]</scope>
    <source>
        <strain evidence="2 3">CBS 122670</strain>
    </source>
</reference>
<evidence type="ECO:0000256" key="1">
    <source>
        <dbReference type="SAM" id="MobiDB-lite"/>
    </source>
</evidence>
<feature type="region of interest" description="Disordered" evidence="1">
    <location>
        <begin position="196"/>
        <end position="218"/>
    </location>
</feature>
<gene>
    <name evidence="2" type="ORF">IWX46DRAFT_577618</name>
</gene>
<evidence type="ECO:0000313" key="3">
    <source>
        <dbReference type="Proteomes" id="UP001365128"/>
    </source>
</evidence>
<feature type="compositionally biased region" description="Polar residues" evidence="1">
    <location>
        <begin position="271"/>
        <end position="289"/>
    </location>
</feature>
<feature type="compositionally biased region" description="Low complexity" evidence="1">
    <location>
        <begin position="92"/>
        <end position="111"/>
    </location>
</feature>
<keyword evidence="3" id="KW-1185">Reference proteome</keyword>
<protein>
    <submittedName>
        <fullName evidence="2">Uncharacterized protein</fullName>
    </submittedName>
</protein>
<dbReference type="Proteomes" id="UP001365128">
    <property type="component" value="Unassembled WGS sequence"/>
</dbReference>
<proteinExistence type="predicted"/>
<name>A0ABR1MTH6_9PEZI</name>
<dbReference type="EMBL" id="JBBPDW010000002">
    <property type="protein sequence ID" value="KAK7555919.1"/>
    <property type="molecule type" value="Genomic_DNA"/>
</dbReference>
<sequence length="447" mass="48065">MKLRKLPSVDYTPTRAYITRDDLPDAARTTSSRPVRRSYALVSKRGRPAGTTRRSTRSGSSNAPEANVPAPVSGDSAGVRKRGRPRKDDQSAESTTAEPAIPEAASSPELLGRGRGRPGLRALGGHPVSPPPPKKRRMGTRARPETPSTPPVLSVEEKLAQDRRIAERNAISPSKSALKSRQATDSVEKKVKFAAGVKKAAPKTKAALKAKGNGNKPMSTQQLMFAFFRENRDSVKHLKFARQQKALGTLWKESPVNPKNQGSTDAEDNQSDTSEQPSDADSSLTASPSENDKQPDDVFTDEMDTHTHDNVDGASAGPSEWDTTDSSASSPRIVQDPMNPGVMLKPRPVPTNKYPDDDPDGIYYLSDEEDAVKKKKTRAGSRLTQRLKEVSVGGDAHVDNATSSALSNLDGKKGEFSGANKNEDGEAGDDGVQLQAKNHHHGGGNKN</sequence>
<feature type="region of interest" description="Disordered" evidence="1">
    <location>
        <begin position="394"/>
        <end position="447"/>
    </location>
</feature>
<comment type="caution">
    <text evidence="2">The sequence shown here is derived from an EMBL/GenBank/DDBJ whole genome shotgun (WGS) entry which is preliminary data.</text>
</comment>
<feature type="compositionally biased region" description="Low complexity" evidence="1">
    <location>
        <begin position="48"/>
        <end position="61"/>
    </location>
</feature>
<feature type="region of interest" description="Disordered" evidence="1">
    <location>
        <begin position="246"/>
        <end position="361"/>
    </location>
</feature>